<evidence type="ECO:0000313" key="3">
    <source>
        <dbReference type="Proteomes" id="UP000499080"/>
    </source>
</evidence>
<name>A0A4Y2KRN5_ARAVE</name>
<dbReference type="InterPro" id="IPR005135">
    <property type="entry name" value="Endo/exonuclease/phosphatase"/>
</dbReference>
<keyword evidence="3" id="KW-1185">Reference proteome</keyword>
<accession>A0A4Y2KRN5</accession>
<dbReference type="Gene3D" id="3.60.10.10">
    <property type="entry name" value="Endonuclease/exonuclease/phosphatase"/>
    <property type="match status" value="1"/>
</dbReference>
<evidence type="ECO:0000259" key="1">
    <source>
        <dbReference type="Pfam" id="PF14529"/>
    </source>
</evidence>
<sequence length="100" mass="11445">MVTVRMTINKLSHLFVSYYFEHFQNIDSDLQKIDQVSSSNPTNRLVLAMDANSKSETWCSPFSDFRGTKLNGFVVYRAAPFYSVMHISQYLPPDHGNSFG</sequence>
<dbReference type="SUPFAM" id="SSF56219">
    <property type="entry name" value="DNase I-like"/>
    <property type="match status" value="1"/>
</dbReference>
<dbReference type="Pfam" id="PF14529">
    <property type="entry name" value="Exo_endo_phos_2"/>
    <property type="match status" value="1"/>
</dbReference>
<organism evidence="2 3">
    <name type="scientific">Araneus ventricosus</name>
    <name type="common">Orbweaver spider</name>
    <name type="synonym">Epeira ventricosa</name>
    <dbReference type="NCBI Taxonomy" id="182803"/>
    <lineage>
        <taxon>Eukaryota</taxon>
        <taxon>Metazoa</taxon>
        <taxon>Ecdysozoa</taxon>
        <taxon>Arthropoda</taxon>
        <taxon>Chelicerata</taxon>
        <taxon>Arachnida</taxon>
        <taxon>Araneae</taxon>
        <taxon>Araneomorphae</taxon>
        <taxon>Entelegynae</taxon>
        <taxon>Araneoidea</taxon>
        <taxon>Araneidae</taxon>
        <taxon>Araneus</taxon>
    </lineage>
</organism>
<dbReference type="AlphaFoldDB" id="A0A4Y2KRN5"/>
<feature type="domain" description="Endonuclease/exonuclease/phosphatase" evidence="1">
    <location>
        <begin position="14"/>
        <end position="74"/>
    </location>
</feature>
<reference evidence="2 3" key="1">
    <citation type="journal article" date="2019" name="Sci. Rep.">
        <title>Orb-weaving spider Araneus ventricosus genome elucidates the spidroin gene catalogue.</title>
        <authorList>
            <person name="Kono N."/>
            <person name="Nakamura H."/>
            <person name="Ohtoshi R."/>
            <person name="Moran D.A.P."/>
            <person name="Shinohara A."/>
            <person name="Yoshida Y."/>
            <person name="Fujiwara M."/>
            <person name="Mori M."/>
            <person name="Tomita M."/>
            <person name="Arakawa K."/>
        </authorList>
    </citation>
    <scope>NUCLEOTIDE SEQUENCE [LARGE SCALE GENOMIC DNA]</scope>
</reference>
<proteinExistence type="predicted"/>
<dbReference type="Proteomes" id="UP000499080">
    <property type="component" value="Unassembled WGS sequence"/>
</dbReference>
<protein>
    <recommendedName>
        <fullName evidence="1">Endonuclease/exonuclease/phosphatase domain-containing protein</fullName>
    </recommendedName>
</protein>
<evidence type="ECO:0000313" key="2">
    <source>
        <dbReference type="EMBL" id="GBN04819.1"/>
    </source>
</evidence>
<dbReference type="EMBL" id="BGPR01004918">
    <property type="protein sequence ID" value="GBN04819.1"/>
    <property type="molecule type" value="Genomic_DNA"/>
</dbReference>
<dbReference type="InterPro" id="IPR036691">
    <property type="entry name" value="Endo/exonu/phosph_ase_sf"/>
</dbReference>
<dbReference type="GO" id="GO:0003824">
    <property type="term" value="F:catalytic activity"/>
    <property type="evidence" value="ECO:0007669"/>
    <property type="project" value="InterPro"/>
</dbReference>
<comment type="caution">
    <text evidence="2">The sequence shown here is derived from an EMBL/GenBank/DDBJ whole genome shotgun (WGS) entry which is preliminary data.</text>
</comment>
<gene>
    <name evidence="2" type="ORF">AVEN_14040_1</name>
</gene>